<dbReference type="Pfam" id="PF06742">
    <property type="entry name" value="DUF1214"/>
    <property type="match status" value="1"/>
</dbReference>
<dbReference type="InterPro" id="IPR010679">
    <property type="entry name" value="DUF1254"/>
</dbReference>
<proteinExistence type="predicted"/>
<dbReference type="PANTHER" id="PTHR36509">
    <property type="entry name" value="BLL3101 PROTEIN"/>
    <property type="match status" value="1"/>
</dbReference>
<feature type="chain" id="PRO_5012031484" description="DUF1254 domain-containing protein" evidence="1">
    <location>
        <begin position="21"/>
        <end position="490"/>
    </location>
</feature>
<evidence type="ECO:0000259" key="2">
    <source>
        <dbReference type="Pfam" id="PF06742"/>
    </source>
</evidence>
<comment type="caution">
    <text evidence="4">The sequence shown here is derived from an EMBL/GenBank/DDBJ whole genome shotgun (WGS) entry which is preliminary data.</text>
</comment>
<evidence type="ECO:0000259" key="3">
    <source>
        <dbReference type="Pfam" id="PF06863"/>
    </source>
</evidence>
<feature type="domain" description="DUF1214" evidence="2">
    <location>
        <begin position="348"/>
        <end position="467"/>
    </location>
</feature>
<feature type="domain" description="DUF1254" evidence="3">
    <location>
        <begin position="60"/>
        <end position="207"/>
    </location>
</feature>
<feature type="signal peptide" evidence="1">
    <location>
        <begin position="1"/>
        <end position="20"/>
    </location>
</feature>
<dbReference type="InterPro" id="IPR010621">
    <property type="entry name" value="DUF1214"/>
</dbReference>
<dbReference type="Gene3D" id="2.60.40.1610">
    <property type="entry name" value="Domain of unknown function DUF1254"/>
    <property type="match status" value="1"/>
</dbReference>
<dbReference type="InterPro" id="IPR037050">
    <property type="entry name" value="DUF1254_sf"/>
</dbReference>
<dbReference type="EMBL" id="MLKD01000004">
    <property type="protein sequence ID" value="OQE27404.1"/>
    <property type="molecule type" value="Genomic_DNA"/>
</dbReference>
<dbReference type="Gene3D" id="2.60.120.600">
    <property type="entry name" value="Domain of unknown function DUF1214, C-terminal domain"/>
    <property type="match status" value="1"/>
</dbReference>
<sequence length="490" mass="54193">MAKLNMLPVSVLAFTALSFGAPTQAPDLDSATEFALTYGFPLYPYASSSVEVMQVANGTNKFYHERALATPDFNQVVSPNVDTLYSAAVLDLSHNDLILEIPEVDDRYYVFPLYDVYGNNYVNLGSTSKSKAGKYRIRYTSDKSQQPGLQLCSHITRKRATELNCDGLEGIITAVTPYGSSQPRYAVTGASDDLDKIHAFQDQSKIYTVAKPQPDNAANKNEIPKLTMALLNSTLSSDMAVKVMQLTARIAPYNPARNGSDQARVDRNLKAAGIDNGKYKHQPGQDLQCSFNATKVKMVAVSKSKKNSMDLGHEWSTLRSSVQGDFGTNYLVRQTVATAGYLQLTQSEALYPTYTGESSMRLNESQAYLFTFESKPPLKELGFWSLTAYNAEHFLIENDLNVYSLGDRSNLTYSDGTLVYGNDEHEDVPFQILVQPANVQPPKNWTSNWLPAAANGGDMSLLLRFYAQEDELTNGKYKAPLLQKVDAIVE</sequence>
<accession>A0A1V6TN42</accession>
<reference evidence="5" key="1">
    <citation type="journal article" date="2017" name="Nat. Microbiol.">
        <title>Global analysis of biosynthetic gene clusters reveals vast potential of secondary metabolite production in Penicillium species.</title>
        <authorList>
            <person name="Nielsen J.C."/>
            <person name="Grijseels S."/>
            <person name="Prigent S."/>
            <person name="Ji B."/>
            <person name="Dainat J."/>
            <person name="Nielsen K.F."/>
            <person name="Frisvad J.C."/>
            <person name="Workman M."/>
            <person name="Nielsen J."/>
        </authorList>
    </citation>
    <scope>NUCLEOTIDE SEQUENCE [LARGE SCALE GENOMIC DNA]</scope>
    <source>
        <strain evidence="5">IBT 24891</strain>
    </source>
</reference>
<dbReference type="Proteomes" id="UP000191285">
    <property type="component" value="Unassembled WGS sequence"/>
</dbReference>
<keyword evidence="5" id="KW-1185">Reference proteome</keyword>
<evidence type="ECO:0000313" key="5">
    <source>
        <dbReference type="Proteomes" id="UP000191285"/>
    </source>
</evidence>
<name>A0A1V6TN42_9EURO</name>
<organism evidence="4 5">
    <name type="scientific">Penicillium steckii</name>
    <dbReference type="NCBI Taxonomy" id="303698"/>
    <lineage>
        <taxon>Eukaryota</taxon>
        <taxon>Fungi</taxon>
        <taxon>Dikarya</taxon>
        <taxon>Ascomycota</taxon>
        <taxon>Pezizomycotina</taxon>
        <taxon>Eurotiomycetes</taxon>
        <taxon>Eurotiomycetidae</taxon>
        <taxon>Eurotiales</taxon>
        <taxon>Aspergillaceae</taxon>
        <taxon>Penicillium</taxon>
    </lineage>
</organism>
<evidence type="ECO:0000313" key="4">
    <source>
        <dbReference type="EMBL" id="OQE27404.1"/>
    </source>
</evidence>
<dbReference type="AlphaFoldDB" id="A0A1V6TN42"/>
<dbReference type="OrthoDB" id="2018906at2759"/>
<keyword evidence="1" id="KW-0732">Signal</keyword>
<dbReference type="InterPro" id="IPR037049">
    <property type="entry name" value="DUF1214_C_sf"/>
</dbReference>
<evidence type="ECO:0000256" key="1">
    <source>
        <dbReference type="SAM" id="SignalP"/>
    </source>
</evidence>
<dbReference type="Pfam" id="PF06863">
    <property type="entry name" value="DUF1254"/>
    <property type="match status" value="1"/>
</dbReference>
<gene>
    <name evidence="4" type="ORF">PENSTE_c004G03446</name>
</gene>
<dbReference type="PANTHER" id="PTHR36509:SF2">
    <property type="entry name" value="BLL3101 PROTEIN"/>
    <property type="match status" value="1"/>
</dbReference>
<protein>
    <recommendedName>
        <fullName evidence="6">DUF1254 domain-containing protein</fullName>
    </recommendedName>
</protein>
<dbReference type="SUPFAM" id="SSF160935">
    <property type="entry name" value="VPA0735-like"/>
    <property type="match status" value="1"/>
</dbReference>
<evidence type="ECO:0008006" key="6">
    <source>
        <dbReference type="Google" id="ProtNLM"/>
    </source>
</evidence>